<evidence type="ECO:0000256" key="3">
    <source>
        <dbReference type="PROSITE-ProRule" id="PRU00339"/>
    </source>
</evidence>
<dbReference type="PANTHER" id="PTHR45717">
    <property type="entry name" value="OS12G0527900 PROTEIN"/>
    <property type="match status" value="1"/>
</dbReference>
<accession>A0AAN7Q3L0</accession>
<dbReference type="InterPro" id="IPR011990">
    <property type="entry name" value="TPR-like_helical_dom_sf"/>
</dbReference>
<dbReference type="Gene3D" id="1.25.40.10">
    <property type="entry name" value="Tetratricopeptide repeat domain"/>
    <property type="match status" value="3"/>
</dbReference>
<evidence type="ECO:0000256" key="2">
    <source>
        <dbReference type="ARBA" id="ARBA00022737"/>
    </source>
</evidence>
<comment type="similarity">
    <text evidence="1">Belongs to the PPR family. P subfamily.</text>
</comment>
<dbReference type="PANTHER" id="PTHR45717:SF10">
    <property type="entry name" value="OS10G0501000 PROTEIN"/>
    <property type="match status" value="1"/>
</dbReference>
<sequence length="501" mass="57779">MNLLRSNLTRGNAVSEIFRGVFYTTQAPAAAVTSPPKDTLRRRILRAGDPRISMADVANKWVEEGRPVNLSEIQRSVRILRKYRRCQHALQLMEWMTEHLDFKLKSSDIAIELDLIGKVRGLEEVEKYFEKIPEKSRDYKIYGSLLSCYAHDKSMEQAEAIMQKMRQLGFAKLLSYNVMLSLYSKTKQFDKMDELMQEMKERGMSWDIYTYNIRLNAYALAFDVEGMEKLLSEMGSDPSMKIDWNTFVVIANGYLICGLPEKALAMMKKAEQVTSLNNWKGNFEILLTLYSQMGNKVALYRLWDEYKKKGTFDNTTYLAMVTSLVKVDDISGAERIVEEWEYGKNFYDIRIPRFLISTYCKKGLLEKAEAYMSRLVEIGAEPEASLWGTLASGYEYKKEMQKALEVFKKAISFSKPGWRPNKFTIASCLDYLKEKGEIEAAQELLQSLQEYLPQIIYDTLLNYVNNDNNGTVKAINHLESAWRQPVGLSSLRSDPKDDQCI</sequence>
<proteinExistence type="inferred from homology"/>
<organism evidence="5 6">
    <name type="scientific">Trapa incisa</name>
    <dbReference type="NCBI Taxonomy" id="236973"/>
    <lineage>
        <taxon>Eukaryota</taxon>
        <taxon>Viridiplantae</taxon>
        <taxon>Streptophyta</taxon>
        <taxon>Embryophyta</taxon>
        <taxon>Tracheophyta</taxon>
        <taxon>Spermatophyta</taxon>
        <taxon>Magnoliopsida</taxon>
        <taxon>eudicotyledons</taxon>
        <taxon>Gunneridae</taxon>
        <taxon>Pentapetalae</taxon>
        <taxon>rosids</taxon>
        <taxon>malvids</taxon>
        <taxon>Myrtales</taxon>
        <taxon>Lythraceae</taxon>
        <taxon>Trapa</taxon>
    </lineage>
</organism>
<dbReference type="InterPro" id="IPR002885">
    <property type="entry name" value="PPR_rpt"/>
</dbReference>
<name>A0AAN7Q3L0_9MYRT</name>
<evidence type="ECO:0000256" key="1">
    <source>
        <dbReference type="ARBA" id="ARBA00007626"/>
    </source>
</evidence>
<dbReference type="Proteomes" id="UP001345219">
    <property type="component" value="Chromosome 15"/>
</dbReference>
<dbReference type="PROSITE" id="PS51375">
    <property type="entry name" value="PPR"/>
    <property type="match status" value="2"/>
</dbReference>
<dbReference type="GO" id="GO:0005739">
    <property type="term" value="C:mitochondrion"/>
    <property type="evidence" value="ECO:0007669"/>
    <property type="project" value="TreeGrafter"/>
</dbReference>
<dbReference type="Pfam" id="PF13041">
    <property type="entry name" value="PPR_2"/>
    <property type="match status" value="1"/>
</dbReference>
<dbReference type="NCBIfam" id="TIGR00756">
    <property type="entry name" value="PPR"/>
    <property type="match status" value="2"/>
</dbReference>
<evidence type="ECO:0000313" key="6">
    <source>
        <dbReference type="Proteomes" id="UP001345219"/>
    </source>
</evidence>
<keyword evidence="2" id="KW-0677">Repeat</keyword>
<gene>
    <name evidence="5" type="ORF">SAY87_020288</name>
</gene>
<keyword evidence="6" id="KW-1185">Reference proteome</keyword>
<comment type="caution">
    <text evidence="5">The sequence shown here is derived from an EMBL/GenBank/DDBJ whole genome shotgun (WGS) entry which is preliminary data.</text>
</comment>
<keyword evidence="3" id="KW-0802">TPR repeat</keyword>
<dbReference type="GO" id="GO:0003729">
    <property type="term" value="F:mRNA binding"/>
    <property type="evidence" value="ECO:0007669"/>
    <property type="project" value="UniProtKB-ARBA"/>
</dbReference>
<reference evidence="5 6" key="1">
    <citation type="journal article" date="2023" name="Hortic Res">
        <title>Pangenome of water caltrop reveals structural variations and asymmetric subgenome divergence after allopolyploidization.</title>
        <authorList>
            <person name="Zhang X."/>
            <person name="Chen Y."/>
            <person name="Wang L."/>
            <person name="Yuan Y."/>
            <person name="Fang M."/>
            <person name="Shi L."/>
            <person name="Lu R."/>
            <person name="Comes H.P."/>
            <person name="Ma Y."/>
            <person name="Chen Y."/>
            <person name="Huang G."/>
            <person name="Zhou Y."/>
            <person name="Zheng Z."/>
            <person name="Qiu Y."/>
        </authorList>
    </citation>
    <scope>NUCLEOTIDE SEQUENCE [LARGE SCALE GENOMIC DNA]</scope>
    <source>
        <tissue evidence="5">Roots</tissue>
    </source>
</reference>
<evidence type="ECO:0000313" key="5">
    <source>
        <dbReference type="EMBL" id="KAK4758987.1"/>
    </source>
</evidence>
<dbReference type="Pfam" id="PF01535">
    <property type="entry name" value="PPR"/>
    <property type="match status" value="3"/>
</dbReference>
<dbReference type="EMBL" id="JAXIOK010000012">
    <property type="protein sequence ID" value="KAK4758987.1"/>
    <property type="molecule type" value="Genomic_DNA"/>
</dbReference>
<feature type="repeat" description="PPR" evidence="4">
    <location>
        <begin position="172"/>
        <end position="206"/>
    </location>
</feature>
<dbReference type="SUPFAM" id="SSF48452">
    <property type="entry name" value="TPR-like"/>
    <property type="match status" value="1"/>
</dbReference>
<feature type="repeat" description="TPR" evidence="3">
    <location>
        <begin position="384"/>
        <end position="417"/>
    </location>
</feature>
<dbReference type="InterPro" id="IPR019734">
    <property type="entry name" value="TPR_rpt"/>
</dbReference>
<dbReference type="PROSITE" id="PS50005">
    <property type="entry name" value="TPR"/>
    <property type="match status" value="1"/>
</dbReference>
<evidence type="ECO:0000256" key="4">
    <source>
        <dbReference type="PROSITE-ProRule" id="PRU00708"/>
    </source>
</evidence>
<evidence type="ECO:0008006" key="7">
    <source>
        <dbReference type="Google" id="ProtNLM"/>
    </source>
</evidence>
<feature type="repeat" description="PPR" evidence="4">
    <location>
        <begin position="348"/>
        <end position="382"/>
    </location>
</feature>
<protein>
    <recommendedName>
        <fullName evidence="7">Pentatricopeptide repeat-containing protein</fullName>
    </recommendedName>
</protein>
<dbReference type="AlphaFoldDB" id="A0AAN7Q3L0"/>